<name>A0A0B1R679_9GAMM</name>
<dbReference type="Proteomes" id="UP000030853">
    <property type="component" value="Unassembled WGS sequence"/>
</dbReference>
<accession>A0A0B1R679</accession>
<dbReference type="AlphaFoldDB" id="A0A0B1R679"/>
<evidence type="ECO:0000313" key="1">
    <source>
        <dbReference type="EMBL" id="KHJ67146.1"/>
    </source>
</evidence>
<comment type="caution">
    <text evidence="1">The sequence shown here is derived from an EMBL/GenBank/DDBJ whole genome shotgun (WGS) entry which is preliminary data.</text>
</comment>
<organism evidence="1 2">
    <name type="scientific">Pantoea rodasii</name>
    <dbReference type="NCBI Taxonomy" id="1076549"/>
    <lineage>
        <taxon>Bacteria</taxon>
        <taxon>Pseudomonadati</taxon>
        <taxon>Pseudomonadota</taxon>
        <taxon>Gammaproteobacteria</taxon>
        <taxon>Enterobacterales</taxon>
        <taxon>Erwiniaceae</taxon>
        <taxon>Pantoea</taxon>
    </lineage>
</organism>
<gene>
    <name evidence="1" type="ORF">QU24_15675</name>
</gene>
<sequence>MTSLDPFTIFWRVIKNLIFNASLINQFFYYFNSNSLIRVNTAEGKYFYKRSHTPLININEFNLKCDDIKNRCRLSKEYAKLDVHTYFGGQVGHDERITQEMLALLGETVRQFIREGIPFELHALSQAMHKLKEREIDDDVKVRYAGIIRLLSELMH</sequence>
<evidence type="ECO:0000313" key="2">
    <source>
        <dbReference type="Proteomes" id="UP000030853"/>
    </source>
</evidence>
<dbReference type="EMBL" id="JTJJ01000056">
    <property type="protein sequence ID" value="KHJ67146.1"/>
    <property type="molecule type" value="Genomic_DNA"/>
</dbReference>
<reference evidence="1 2" key="1">
    <citation type="submission" date="2014-11" db="EMBL/GenBank/DDBJ databases">
        <title>Genome sequencing of Pantoea rodasii ND03.</title>
        <authorList>
            <person name="Muhamad Yunos N.Y."/>
            <person name="Chan K.-G."/>
        </authorList>
    </citation>
    <scope>NUCLEOTIDE SEQUENCE [LARGE SCALE GENOMIC DNA]</scope>
    <source>
        <strain evidence="1 2">ND03</strain>
    </source>
</reference>
<protein>
    <submittedName>
        <fullName evidence="1">Uncharacterized protein</fullName>
    </submittedName>
</protein>
<proteinExistence type="predicted"/>